<keyword evidence="10 12" id="KW-0238">DNA-binding</keyword>
<comment type="caution">
    <text evidence="12">Lacks conserved residue(s) required for the propagation of feature annotation.</text>
</comment>
<feature type="region of interest" description="Disordered" evidence="15">
    <location>
        <begin position="442"/>
        <end position="478"/>
    </location>
</feature>
<proteinExistence type="inferred from homology"/>
<dbReference type="GO" id="GO:0003899">
    <property type="term" value="F:DNA-directed RNA polymerase activity"/>
    <property type="evidence" value="ECO:0007669"/>
    <property type="project" value="UniProtKB-UniRule"/>
</dbReference>
<dbReference type="InterPro" id="IPR030846">
    <property type="entry name" value="DnaG_bac"/>
</dbReference>
<evidence type="ECO:0000256" key="3">
    <source>
        <dbReference type="ARBA" id="ARBA00022679"/>
    </source>
</evidence>
<evidence type="ECO:0000256" key="15">
    <source>
        <dbReference type="SAM" id="MobiDB-lite"/>
    </source>
</evidence>
<dbReference type="Pfam" id="PF01807">
    <property type="entry name" value="Zn_ribbon_DnaG"/>
    <property type="match status" value="1"/>
</dbReference>
<comment type="function">
    <text evidence="12 13">RNA polymerase that catalyzes the synthesis of short RNA molecules used as primers for DNA polymerase during DNA replication.</text>
</comment>
<comment type="subunit">
    <text evidence="12">Monomer. Interacts with DnaB.</text>
</comment>
<accession>A0A7C4Q423</accession>
<dbReference type="InterPro" id="IPR050219">
    <property type="entry name" value="DnaG_primase"/>
</dbReference>
<evidence type="ECO:0000256" key="8">
    <source>
        <dbReference type="ARBA" id="ARBA00022833"/>
    </source>
</evidence>
<keyword evidence="6 13" id="KW-0479">Metal-binding</keyword>
<dbReference type="Pfam" id="PF13662">
    <property type="entry name" value="Toprim_4"/>
    <property type="match status" value="1"/>
</dbReference>
<dbReference type="GO" id="GO:0000428">
    <property type="term" value="C:DNA-directed RNA polymerase complex"/>
    <property type="evidence" value="ECO:0007669"/>
    <property type="project" value="UniProtKB-KW"/>
</dbReference>
<evidence type="ECO:0000256" key="11">
    <source>
        <dbReference type="ARBA" id="ARBA00023163"/>
    </source>
</evidence>
<dbReference type="Gene3D" id="3.40.1360.10">
    <property type="match status" value="1"/>
</dbReference>
<dbReference type="PIRSF" id="PIRSF002811">
    <property type="entry name" value="DnaG"/>
    <property type="match status" value="1"/>
</dbReference>
<evidence type="ECO:0000256" key="1">
    <source>
        <dbReference type="ARBA" id="ARBA00022478"/>
    </source>
</evidence>
<keyword evidence="4 12" id="KW-0548">Nucleotidyltransferase</keyword>
<dbReference type="GO" id="GO:0008270">
    <property type="term" value="F:zinc ion binding"/>
    <property type="evidence" value="ECO:0007669"/>
    <property type="project" value="UniProtKB-KW"/>
</dbReference>
<keyword evidence="8 13" id="KW-0862">Zinc</keyword>
<dbReference type="EMBL" id="DSXR01000092">
    <property type="protein sequence ID" value="HGS87810.1"/>
    <property type="molecule type" value="Genomic_DNA"/>
</dbReference>
<dbReference type="SUPFAM" id="SSF56731">
    <property type="entry name" value="DNA primase core"/>
    <property type="match status" value="1"/>
</dbReference>
<evidence type="ECO:0000256" key="2">
    <source>
        <dbReference type="ARBA" id="ARBA00022515"/>
    </source>
</evidence>
<dbReference type="EC" id="2.7.7.101" evidence="12"/>
<dbReference type="FunFam" id="3.90.980.10:FF:000001">
    <property type="entry name" value="DNA primase"/>
    <property type="match status" value="1"/>
</dbReference>
<dbReference type="CDD" id="cd03364">
    <property type="entry name" value="TOPRIM_DnaG_primases"/>
    <property type="match status" value="1"/>
</dbReference>
<dbReference type="InterPro" id="IPR006295">
    <property type="entry name" value="DNA_primase_DnaG"/>
</dbReference>
<dbReference type="InterPro" id="IPR002694">
    <property type="entry name" value="Znf_CHC2"/>
</dbReference>
<dbReference type="HAMAP" id="MF_00974">
    <property type="entry name" value="DNA_primase_DnaG"/>
    <property type="match status" value="1"/>
</dbReference>
<evidence type="ECO:0000259" key="16">
    <source>
        <dbReference type="PROSITE" id="PS50880"/>
    </source>
</evidence>
<dbReference type="GO" id="GO:0006269">
    <property type="term" value="P:DNA replication, synthesis of primer"/>
    <property type="evidence" value="ECO:0007669"/>
    <property type="project" value="UniProtKB-UniRule"/>
</dbReference>
<evidence type="ECO:0000256" key="7">
    <source>
        <dbReference type="ARBA" id="ARBA00022771"/>
    </source>
</evidence>
<dbReference type="PANTHER" id="PTHR30313">
    <property type="entry name" value="DNA PRIMASE"/>
    <property type="match status" value="1"/>
</dbReference>
<dbReference type="Pfam" id="PF08275">
    <property type="entry name" value="DNAG_N"/>
    <property type="match status" value="1"/>
</dbReference>
<dbReference type="PANTHER" id="PTHR30313:SF2">
    <property type="entry name" value="DNA PRIMASE"/>
    <property type="match status" value="1"/>
</dbReference>
<feature type="zinc finger region" description="CHC2-type" evidence="14">
    <location>
        <begin position="34"/>
        <end position="60"/>
    </location>
</feature>
<evidence type="ECO:0000256" key="12">
    <source>
        <dbReference type="HAMAP-Rule" id="MF_00974"/>
    </source>
</evidence>
<dbReference type="SMART" id="SM00400">
    <property type="entry name" value="ZnF_CHCC"/>
    <property type="match status" value="1"/>
</dbReference>
<dbReference type="InterPro" id="IPR006171">
    <property type="entry name" value="TOPRIM_dom"/>
</dbReference>
<keyword evidence="7 14" id="KW-0863">Zinc-finger</keyword>
<evidence type="ECO:0000256" key="10">
    <source>
        <dbReference type="ARBA" id="ARBA00023125"/>
    </source>
</evidence>
<dbReference type="GO" id="GO:0003677">
    <property type="term" value="F:DNA binding"/>
    <property type="evidence" value="ECO:0007669"/>
    <property type="project" value="UniProtKB-KW"/>
</dbReference>
<dbReference type="Gene3D" id="3.90.580.10">
    <property type="entry name" value="Zinc finger, CHC2-type domain"/>
    <property type="match status" value="1"/>
</dbReference>
<protein>
    <recommendedName>
        <fullName evidence="12 13">DNA primase</fullName>
        <ecNumber evidence="12">2.7.7.101</ecNumber>
    </recommendedName>
</protein>
<dbReference type="AlphaFoldDB" id="A0A7C4Q423"/>
<evidence type="ECO:0000256" key="5">
    <source>
        <dbReference type="ARBA" id="ARBA00022705"/>
    </source>
</evidence>
<dbReference type="InterPro" id="IPR019475">
    <property type="entry name" value="DNA_primase_DnaB-bd"/>
</dbReference>
<name>A0A7C4Q423_9CHLR</name>
<gene>
    <name evidence="12" type="primary">dnaG</name>
    <name evidence="17" type="ORF">ENT17_09350</name>
</gene>
<feature type="domain" description="Toprim" evidence="16">
    <location>
        <begin position="255"/>
        <end position="339"/>
    </location>
</feature>
<evidence type="ECO:0000256" key="14">
    <source>
        <dbReference type="PIRSR" id="PIRSR002811-1"/>
    </source>
</evidence>
<organism evidence="17">
    <name type="scientific">Bellilinea caldifistulae</name>
    <dbReference type="NCBI Taxonomy" id="360411"/>
    <lineage>
        <taxon>Bacteria</taxon>
        <taxon>Bacillati</taxon>
        <taxon>Chloroflexota</taxon>
        <taxon>Anaerolineae</taxon>
        <taxon>Anaerolineales</taxon>
        <taxon>Anaerolineaceae</taxon>
        <taxon>Bellilinea</taxon>
    </lineage>
</organism>
<dbReference type="SMART" id="SM00493">
    <property type="entry name" value="TOPRIM"/>
    <property type="match status" value="1"/>
</dbReference>
<feature type="compositionally biased region" description="Low complexity" evidence="15">
    <location>
        <begin position="443"/>
        <end position="452"/>
    </location>
</feature>
<dbReference type="NCBIfam" id="TIGR01391">
    <property type="entry name" value="dnaG"/>
    <property type="match status" value="1"/>
</dbReference>
<keyword evidence="5 12" id="KW-0235">DNA replication</keyword>
<evidence type="ECO:0000256" key="4">
    <source>
        <dbReference type="ARBA" id="ARBA00022695"/>
    </source>
</evidence>
<sequence>MSAIDEIKARIDIVELVSETVKLRRTGKNYIGFCPFHTNTRTPAFVVFPDSGTWRCFGQCNEGGDVFRFVMKKEGWDFSETLRYLAERAGVTLETPSPQQEAQAEEFDRLRNLLEEAVVYYRHQMLNTPAGKQARAYLQQRGIQLQTMEIFELGYAPDSWDAALNYLRGKGYTLEEIREAGLLTERQDGGGYDRFRHRIMFPIRDMSGKMTGFGARVLRAEDQPKFLNSPQTPLFDKGRLLYGLHLARKSIRAQDQAVIVEGYLDVIALHQAGFSNAVSPMGTALSEDQLRLLKRFTRRIVLALDADAAGEKATLRGLEVARQAFDHSDEIVFDARGLLRHEARLQADLRVTALPPGKDPDDVVLSDPAQWEQIVADAKPVVIHVMESLAASRNMDDPKVKSEIARQVLTLINDVPDAVERDAYRQRLARLLKIDERALQAISPPSTSTTRKTAARTRQPREKSPAPPHEIQPGRQAQEMERHCLRLLVRNPEAIYTLDRHLQANGLSRFSAQDFEFGEHQSMAALLLQSLTQDQMEPTAFLDRSCPLELKPFLEELQQPLKYGEPKGNRYTEDLLRTFLMLRLVRVNENILQMRFMQQDLQEQSTSAVSPYLELIPDYIQARSRLEKALAKVAEVE</sequence>
<dbReference type="InterPro" id="IPR013264">
    <property type="entry name" value="DNAG_N"/>
</dbReference>
<evidence type="ECO:0000256" key="9">
    <source>
        <dbReference type="ARBA" id="ARBA00022842"/>
    </source>
</evidence>
<dbReference type="PROSITE" id="PS50880">
    <property type="entry name" value="TOPRIM"/>
    <property type="match status" value="1"/>
</dbReference>
<reference evidence="17" key="1">
    <citation type="journal article" date="2020" name="mSystems">
        <title>Genome- and Community-Level Interaction Insights into Carbon Utilization and Element Cycling Functions of Hydrothermarchaeota in Hydrothermal Sediment.</title>
        <authorList>
            <person name="Zhou Z."/>
            <person name="Liu Y."/>
            <person name="Xu W."/>
            <person name="Pan J."/>
            <person name="Luo Z.H."/>
            <person name="Li M."/>
        </authorList>
    </citation>
    <scope>NUCLEOTIDE SEQUENCE [LARGE SCALE GENOMIC DNA]</scope>
    <source>
        <strain evidence="17">SpSt-556</strain>
    </source>
</reference>
<comment type="catalytic activity">
    <reaction evidence="12">
        <text>ssDNA + n NTP = ssDNA/pppN(pN)n-1 hybrid + (n-1) diphosphate.</text>
        <dbReference type="EC" id="2.7.7.101"/>
    </reaction>
</comment>
<comment type="cofactor">
    <cofactor evidence="13 14">
        <name>Zn(2+)</name>
        <dbReference type="ChEBI" id="CHEBI:29105"/>
    </cofactor>
    <text evidence="13 14">Binds 1 zinc ion per monomer.</text>
</comment>
<dbReference type="SUPFAM" id="SSF57783">
    <property type="entry name" value="Zinc beta-ribbon"/>
    <property type="match status" value="1"/>
</dbReference>
<keyword evidence="2 12" id="KW-0639">Primosome</keyword>
<dbReference type="Pfam" id="PF10410">
    <property type="entry name" value="DnaB_bind"/>
    <property type="match status" value="1"/>
</dbReference>
<dbReference type="GO" id="GO:1990077">
    <property type="term" value="C:primosome complex"/>
    <property type="evidence" value="ECO:0007669"/>
    <property type="project" value="UniProtKB-KW"/>
</dbReference>
<dbReference type="InterPro" id="IPR034151">
    <property type="entry name" value="TOPRIM_DnaG_bac"/>
</dbReference>
<dbReference type="FunFam" id="3.40.1360.10:FF:000002">
    <property type="entry name" value="DNA primase"/>
    <property type="match status" value="1"/>
</dbReference>
<evidence type="ECO:0000256" key="6">
    <source>
        <dbReference type="ARBA" id="ARBA00022723"/>
    </source>
</evidence>
<comment type="similarity">
    <text evidence="12 13">Belongs to the DnaG primase family.</text>
</comment>
<keyword evidence="9" id="KW-0460">Magnesium</keyword>
<dbReference type="GO" id="GO:0005737">
    <property type="term" value="C:cytoplasm"/>
    <property type="evidence" value="ECO:0007669"/>
    <property type="project" value="TreeGrafter"/>
</dbReference>
<dbReference type="InterPro" id="IPR036977">
    <property type="entry name" value="DNA_primase_Znf_CHC2"/>
</dbReference>
<evidence type="ECO:0000313" key="17">
    <source>
        <dbReference type="EMBL" id="HGS87810.1"/>
    </source>
</evidence>
<evidence type="ECO:0000256" key="13">
    <source>
        <dbReference type="PIRNR" id="PIRNR002811"/>
    </source>
</evidence>
<keyword evidence="1 12" id="KW-0240">DNA-directed RNA polymerase</keyword>
<keyword evidence="11 12" id="KW-0804">Transcription</keyword>
<keyword evidence="3 12" id="KW-0808">Transferase</keyword>
<dbReference type="InterPro" id="IPR037068">
    <property type="entry name" value="DNA_primase_core_N_sf"/>
</dbReference>
<dbReference type="Gene3D" id="3.90.980.10">
    <property type="entry name" value="DNA primase, catalytic core, N-terminal domain"/>
    <property type="match status" value="1"/>
</dbReference>
<comment type="caution">
    <text evidence="17">The sequence shown here is derived from an EMBL/GenBank/DDBJ whole genome shotgun (WGS) entry which is preliminary data.</text>
</comment>